<gene>
    <name evidence="2" type="ORF">HF526_00305</name>
</gene>
<accession>A0ABX1S6L0</accession>
<dbReference type="InterPro" id="IPR036291">
    <property type="entry name" value="NAD(P)-bd_dom_sf"/>
</dbReference>
<dbReference type="Gene3D" id="3.90.25.10">
    <property type="entry name" value="UDP-galactose 4-epimerase, domain 1"/>
    <property type="match status" value="1"/>
</dbReference>
<dbReference type="Gene3D" id="3.40.50.720">
    <property type="entry name" value="NAD(P)-binding Rossmann-like Domain"/>
    <property type="match status" value="1"/>
</dbReference>
<dbReference type="PANTHER" id="PTHR43162">
    <property type="match status" value="1"/>
</dbReference>
<evidence type="ECO:0000313" key="3">
    <source>
        <dbReference type="Proteomes" id="UP000820669"/>
    </source>
</evidence>
<feature type="domain" description="NmrA-like" evidence="1">
    <location>
        <begin position="2"/>
        <end position="250"/>
    </location>
</feature>
<dbReference type="SUPFAM" id="SSF51735">
    <property type="entry name" value="NAD(P)-binding Rossmann-fold domains"/>
    <property type="match status" value="1"/>
</dbReference>
<evidence type="ECO:0000313" key="2">
    <source>
        <dbReference type="EMBL" id="NMH95773.1"/>
    </source>
</evidence>
<comment type="caution">
    <text evidence="2">The sequence shown here is derived from an EMBL/GenBank/DDBJ whole genome shotgun (WGS) entry which is preliminary data.</text>
</comment>
<name>A0ABX1S6L0_9PSEU</name>
<dbReference type="Pfam" id="PF05368">
    <property type="entry name" value="NmrA"/>
    <property type="match status" value="1"/>
</dbReference>
<dbReference type="Proteomes" id="UP000820669">
    <property type="component" value="Unassembled WGS sequence"/>
</dbReference>
<reference evidence="2 3" key="1">
    <citation type="submission" date="2020-04" db="EMBL/GenBank/DDBJ databases">
        <authorList>
            <person name="Klaysubun C."/>
            <person name="Duangmal K."/>
            <person name="Lipun K."/>
        </authorList>
    </citation>
    <scope>NUCLEOTIDE SEQUENCE [LARGE SCALE GENOMIC DNA]</scope>
    <source>
        <strain evidence="2 3">K10HN5</strain>
    </source>
</reference>
<evidence type="ECO:0000259" key="1">
    <source>
        <dbReference type="Pfam" id="PF05368"/>
    </source>
</evidence>
<dbReference type="PANTHER" id="PTHR43162:SF1">
    <property type="entry name" value="PRESTALK A DIFFERENTIATION PROTEIN A"/>
    <property type="match status" value="1"/>
</dbReference>
<organism evidence="2 3">
    <name type="scientific">Pseudonocardia acidicola</name>
    <dbReference type="NCBI Taxonomy" id="2724939"/>
    <lineage>
        <taxon>Bacteria</taxon>
        <taxon>Bacillati</taxon>
        <taxon>Actinomycetota</taxon>
        <taxon>Actinomycetes</taxon>
        <taxon>Pseudonocardiales</taxon>
        <taxon>Pseudonocardiaceae</taxon>
        <taxon>Pseudonocardia</taxon>
    </lineage>
</organism>
<dbReference type="InterPro" id="IPR008030">
    <property type="entry name" value="NmrA-like"/>
</dbReference>
<dbReference type="InterPro" id="IPR051604">
    <property type="entry name" value="Ergot_Alk_Oxidoreductase"/>
</dbReference>
<proteinExistence type="predicted"/>
<protein>
    <submittedName>
        <fullName evidence="2">NmrA family NAD(P)-binding protein</fullName>
    </submittedName>
</protein>
<dbReference type="EMBL" id="JAAXLA010000001">
    <property type="protein sequence ID" value="NMH95773.1"/>
    <property type="molecule type" value="Genomic_DNA"/>
</dbReference>
<keyword evidence="3" id="KW-1185">Reference proteome</keyword>
<sequence>MILVIGATGFVGHHLVEELADLRAPNAAMVRVPARAQGLPSTTGYVVGTLDDPPAVDVLRDFDRVFLMSPTHSEQVALETTFIDALVAAAHRPHVVKLAWDGFDDPACRVRFMHNHRLVAEHLESTGLPVTYVAPNLFMENLLDLADTIRDEGLLSAPAGEGRAGFVASSDVGAVAARALTVDDIAAEDGTIHVVTGPESLSFDDVAARISAVFAREVDYDDQPVEEARAALRSQNHPEWHCEGMLELYDWLRHGGCDTVTEDVPAATGEDARPLQDWLNELRGAFVGRPQTISPPKF</sequence>